<evidence type="ECO:0000313" key="3">
    <source>
        <dbReference type="Proteomes" id="UP000324222"/>
    </source>
</evidence>
<keyword evidence="3" id="KW-1185">Reference proteome</keyword>
<evidence type="ECO:0000256" key="1">
    <source>
        <dbReference type="SAM" id="MobiDB-lite"/>
    </source>
</evidence>
<feature type="region of interest" description="Disordered" evidence="1">
    <location>
        <begin position="1"/>
        <end position="26"/>
    </location>
</feature>
<sequence>MLGKKRPRFQESPQRPPVPASSQPRDVPAALKLSHLPLLTSPSLPLILIYAQIMPSVTP</sequence>
<name>A0A5B7D752_PORTR</name>
<organism evidence="2 3">
    <name type="scientific">Portunus trituberculatus</name>
    <name type="common">Swimming crab</name>
    <name type="synonym">Neptunus trituberculatus</name>
    <dbReference type="NCBI Taxonomy" id="210409"/>
    <lineage>
        <taxon>Eukaryota</taxon>
        <taxon>Metazoa</taxon>
        <taxon>Ecdysozoa</taxon>
        <taxon>Arthropoda</taxon>
        <taxon>Crustacea</taxon>
        <taxon>Multicrustacea</taxon>
        <taxon>Malacostraca</taxon>
        <taxon>Eumalacostraca</taxon>
        <taxon>Eucarida</taxon>
        <taxon>Decapoda</taxon>
        <taxon>Pleocyemata</taxon>
        <taxon>Brachyura</taxon>
        <taxon>Eubrachyura</taxon>
        <taxon>Portunoidea</taxon>
        <taxon>Portunidae</taxon>
        <taxon>Portuninae</taxon>
        <taxon>Portunus</taxon>
    </lineage>
</organism>
<gene>
    <name evidence="2" type="ORF">E2C01_009975</name>
</gene>
<evidence type="ECO:0000313" key="2">
    <source>
        <dbReference type="EMBL" id="MPC17128.1"/>
    </source>
</evidence>
<comment type="caution">
    <text evidence="2">The sequence shown here is derived from an EMBL/GenBank/DDBJ whole genome shotgun (WGS) entry which is preliminary data.</text>
</comment>
<accession>A0A5B7D752</accession>
<protein>
    <submittedName>
        <fullName evidence="2">Uncharacterized protein</fullName>
    </submittedName>
</protein>
<proteinExistence type="predicted"/>
<reference evidence="2 3" key="1">
    <citation type="submission" date="2019-05" db="EMBL/GenBank/DDBJ databases">
        <title>Another draft genome of Portunus trituberculatus and its Hox gene families provides insights of decapod evolution.</title>
        <authorList>
            <person name="Jeong J.-H."/>
            <person name="Song I."/>
            <person name="Kim S."/>
            <person name="Choi T."/>
            <person name="Kim D."/>
            <person name="Ryu S."/>
            <person name="Kim W."/>
        </authorList>
    </citation>
    <scope>NUCLEOTIDE SEQUENCE [LARGE SCALE GENOMIC DNA]</scope>
    <source>
        <tissue evidence="2">Muscle</tissue>
    </source>
</reference>
<dbReference type="EMBL" id="VSRR010000561">
    <property type="protein sequence ID" value="MPC17128.1"/>
    <property type="molecule type" value="Genomic_DNA"/>
</dbReference>
<dbReference type="Proteomes" id="UP000324222">
    <property type="component" value="Unassembled WGS sequence"/>
</dbReference>
<dbReference type="AlphaFoldDB" id="A0A5B7D752"/>